<feature type="region of interest" description="Disordered" evidence="1">
    <location>
        <begin position="1"/>
        <end position="30"/>
    </location>
</feature>
<reference evidence="2" key="2">
    <citation type="submission" date="2025-09" db="UniProtKB">
        <authorList>
            <consortium name="Ensembl"/>
        </authorList>
    </citation>
    <scope>IDENTIFICATION</scope>
</reference>
<reference evidence="2" key="1">
    <citation type="submission" date="2025-08" db="UniProtKB">
        <authorList>
            <consortium name="Ensembl"/>
        </authorList>
    </citation>
    <scope>IDENTIFICATION</scope>
</reference>
<dbReference type="OMA" id="WKQERGQ"/>
<name>A0A8D2JJA9_VARKO</name>
<evidence type="ECO:0000256" key="1">
    <source>
        <dbReference type="SAM" id="MobiDB-lite"/>
    </source>
</evidence>
<feature type="compositionally biased region" description="Polar residues" evidence="1">
    <location>
        <begin position="15"/>
        <end position="30"/>
    </location>
</feature>
<keyword evidence="3" id="KW-1185">Reference proteome</keyword>
<dbReference type="AlphaFoldDB" id="A0A8D2JJA9"/>
<accession>A0A8D2JJA9</accession>
<protein>
    <submittedName>
        <fullName evidence="2">Uncharacterized protein</fullName>
    </submittedName>
</protein>
<dbReference type="Ensembl" id="ENSVKKT00000010466.1">
    <property type="protein sequence ID" value="ENSVKKP00000010215.1"/>
    <property type="gene ID" value="ENSVKKG00000007191.1"/>
</dbReference>
<sequence>MLGLASWLKTADQPMKTTIPSQGKGSNRSQHLFFQVWQQERGQEVETVESEKGTER</sequence>
<organism evidence="2 3">
    <name type="scientific">Varanus komodoensis</name>
    <name type="common">Komodo dragon</name>
    <dbReference type="NCBI Taxonomy" id="61221"/>
    <lineage>
        <taxon>Eukaryota</taxon>
        <taxon>Metazoa</taxon>
        <taxon>Chordata</taxon>
        <taxon>Craniata</taxon>
        <taxon>Vertebrata</taxon>
        <taxon>Euteleostomi</taxon>
        <taxon>Lepidosauria</taxon>
        <taxon>Squamata</taxon>
        <taxon>Bifurcata</taxon>
        <taxon>Unidentata</taxon>
        <taxon>Episquamata</taxon>
        <taxon>Toxicofera</taxon>
        <taxon>Anguimorpha</taxon>
        <taxon>Paleoanguimorpha</taxon>
        <taxon>Varanoidea</taxon>
        <taxon>Varanidae</taxon>
        <taxon>Varanus</taxon>
    </lineage>
</organism>
<dbReference type="Proteomes" id="UP000694545">
    <property type="component" value="Unplaced"/>
</dbReference>
<proteinExistence type="predicted"/>
<evidence type="ECO:0000313" key="2">
    <source>
        <dbReference type="Ensembl" id="ENSVKKP00000010215.1"/>
    </source>
</evidence>
<evidence type="ECO:0000313" key="3">
    <source>
        <dbReference type="Proteomes" id="UP000694545"/>
    </source>
</evidence>